<evidence type="ECO:0000313" key="11">
    <source>
        <dbReference type="EMBL" id="CAG5134500.1"/>
    </source>
</evidence>
<evidence type="ECO:0000256" key="7">
    <source>
        <dbReference type="ARBA" id="ARBA00023224"/>
    </source>
</evidence>
<dbReference type="InterPro" id="IPR000276">
    <property type="entry name" value="GPCR_Rhodpsn"/>
</dbReference>
<dbReference type="InterPro" id="IPR017452">
    <property type="entry name" value="GPCR_Rhodpsn_7TM"/>
</dbReference>
<protein>
    <recommendedName>
        <fullName evidence="10">G-protein coupled receptors family 1 profile domain-containing protein</fullName>
    </recommendedName>
</protein>
<dbReference type="EMBL" id="CAJHNH020007257">
    <property type="protein sequence ID" value="CAG5134500.1"/>
    <property type="molecule type" value="Genomic_DNA"/>
</dbReference>
<keyword evidence="3 9" id="KW-1133">Transmembrane helix</keyword>
<keyword evidence="7" id="KW-0807">Transducer</keyword>
<proteinExistence type="predicted"/>
<reference evidence="11" key="1">
    <citation type="submission" date="2021-04" db="EMBL/GenBank/DDBJ databases">
        <authorList>
            <consortium name="Molecular Ecology Group"/>
        </authorList>
    </citation>
    <scope>NUCLEOTIDE SEQUENCE</scope>
</reference>
<evidence type="ECO:0000256" key="9">
    <source>
        <dbReference type="SAM" id="Phobius"/>
    </source>
</evidence>
<dbReference type="Gene3D" id="1.20.1070.10">
    <property type="entry name" value="Rhodopsin 7-helix transmembrane proteins"/>
    <property type="match status" value="1"/>
</dbReference>
<keyword evidence="2 9" id="KW-0812">Transmembrane</keyword>
<keyword evidence="4" id="KW-0297">G-protein coupled receptor</keyword>
<evidence type="ECO:0000256" key="8">
    <source>
        <dbReference type="SAM" id="MobiDB-lite"/>
    </source>
</evidence>
<dbReference type="PROSITE" id="PS50262">
    <property type="entry name" value="G_PROTEIN_RECEP_F1_2"/>
    <property type="match status" value="1"/>
</dbReference>
<gene>
    <name evidence="11" type="ORF">CUNI_LOCUS20058</name>
</gene>
<organism evidence="11 12">
    <name type="scientific">Candidula unifasciata</name>
    <dbReference type="NCBI Taxonomy" id="100452"/>
    <lineage>
        <taxon>Eukaryota</taxon>
        <taxon>Metazoa</taxon>
        <taxon>Spiralia</taxon>
        <taxon>Lophotrochozoa</taxon>
        <taxon>Mollusca</taxon>
        <taxon>Gastropoda</taxon>
        <taxon>Heterobranchia</taxon>
        <taxon>Euthyneura</taxon>
        <taxon>Panpulmonata</taxon>
        <taxon>Eupulmonata</taxon>
        <taxon>Stylommatophora</taxon>
        <taxon>Helicina</taxon>
        <taxon>Helicoidea</taxon>
        <taxon>Geomitridae</taxon>
        <taxon>Candidula</taxon>
    </lineage>
</organism>
<evidence type="ECO:0000313" key="12">
    <source>
        <dbReference type="Proteomes" id="UP000678393"/>
    </source>
</evidence>
<dbReference type="PANTHER" id="PTHR45695">
    <property type="entry name" value="LEUCOKININ RECEPTOR-RELATED"/>
    <property type="match status" value="1"/>
</dbReference>
<name>A0A8S4A2H5_9EUPU</name>
<evidence type="ECO:0000256" key="2">
    <source>
        <dbReference type="ARBA" id="ARBA00022692"/>
    </source>
</evidence>
<dbReference type="Pfam" id="PF00001">
    <property type="entry name" value="7tm_1"/>
    <property type="match status" value="1"/>
</dbReference>
<evidence type="ECO:0000256" key="1">
    <source>
        <dbReference type="ARBA" id="ARBA00004141"/>
    </source>
</evidence>
<dbReference type="PANTHER" id="PTHR45695:SF9">
    <property type="entry name" value="LEUCOKININ RECEPTOR"/>
    <property type="match status" value="1"/>
</dbReference>
<keyword evidence="6" id="KW-0675">Receptor</keyword>
<feature type="non-terminal residue" evidence="11">
    <location>
        <position position="1"/>
    </location>
</feature>
<feature type="compositionally biased region" description="Basic residues" evidence="8">
    <location>
        <begin position="89"/>
        <end position="99"/>
    </location>
</feature>
<sequence length="166" mass="18811">VIRMLIVVVVLFTVCWGPVLINNLLVALNVIDRLHVGPLKPLRQAIFLMSYLNSSLNPLVYGFMSRHFRRGFKEAICVCCSHSRRRSKENRGAIGRRHNTTSSKYASEAGPSVVGTGTIRLSPVSEQMQIGVYENFEEYPVASQKYSTQMWARTDRFSHGLQGMYK</sequence>
<dbReference type="SUPFAM" id="SSF81321">
    <property type="entry name" value="Family A G protein-coupled receptor-like"/>
    <property type="match status" value="1"/>
</dbReference>
<evidence type="ECO:0000256" key="5">
    <source>
        <dbReference type="ARBA" id="ARBA00023136"/>
    </source>
</evidence>
<dbReference type="AlphaFoldDB" id="A0A8S4A2H5"/>
<evidence type="ECO:0000256" key="6">
    <source>
        <dbReference type="ARBA" id="ARBA00023170"/>
    </source>
</evidence>
<dbReference type="Proteomes" id="UP000678393">
    <property type="component" value="Unassembled WGS sequence"/>
</dbReference>
<dbReference type="GO" id="GO:0005886">
    <property type="term" value="C:plasma membrane"/>
    <property type="evidence" value="ECO:0007669"/>
    <property type="project" value="TreeGrafter"/>
</dbReference>
<evidence type="ECO:0000259" key="10">
    <source>
        <dbReference type="PROSITE" id="PS50262"/>
    </source>
</evidence>
<feature type="domain" description="G-protein coupled receptors family 1 profile" evidence="10">
    <location>
        <begin position="1"/>
        <end position="61"/>
    </location>
</feature>
<evidence type="ECO:0000256" key="3">
    <source>
        <dbReference type="ARBA" id="ARBA00022989"/>
    </source>
</evidence>
<dbReference type="PRINTS" id="PR00237">
    <property type="entry name" value="GPCRRHODOPSN"/>
</dbReference>
<accession>A0A8S4A2H5</accession>
<feature type="region of interest" description="Disordered" evidence="8">
    <location>
        <begin position="89"/>
        <end position="109"/>
    </location>
</feature>
<keyword evidence="12" id="KW-1185">Reference proteome</keyword>
<feature type="transmembrane region" description="Helical" evidence="9">
    <location>
        <begin position="45"/>
        <end position="64"/>
    </location>
</feature>
<dbReference type="GO" id="GO:0004930">
    <property type="term" value="F:G protein-coupled receptor activity"/>
    <property type="evidence" value="ECO:0007669"/>
    <property type="project" value="UniProtKB-KW"/>
</dbReference>
<comment type="subcellular location">
    <subcellularLocation>
        <location evidence="1">Membrane</location>
        <topology evidence="1">Multi-pass membrane protein</topology>
    </subcellularLocation>
</comment>
<keyword evidence="5 9" id="KW-0472">Membrane</keyword>
<evidence type="ECO:0000256" key="4">
    <source>
        <dbReference type="ARBA" id="ARBA00023040"/>
    </source>
</evidence>
<comment type="caution">
    <text evidence="11">The sequence shown here is derived from an EMBL/GenBank/DDBJ whole genome shotgun (WGS) entry which is preliminary data.</text>
</comment>
<dbReference type="OrthoDB" id="2132067at2759"/>